<keyword evidence="9 11" id="KW-0472">Membrane</keyword>
<evidence type="ECO:0000256" key="11">
    <source>
        <dbReference type="PROSITE-ProRule" id="PRU01360"/>
    </source>
</evidence>
<dbReference type="Gene3D" id="2.40.170.20">
    <property type="entry name" value="TonB-dependent receptor, beta-barrel domain"/>
    <property type="match status" value="1"/>
</dbReference>
<protein>
    <submittedName>
        <fullName evidence="15">TonB-dependent receptor</fullName>
    </submittedName>
</protein>
<evidence type="ECO:0000256" key="2">
    <source>
        <dbReference type="ARBA" id="ARBA00022448"/>
    </source>
</evidence>
<evidence type="ECO:0000256" key="9">
    <source>
        <dbReference type="ARBA" id="ARBA00023136"/>
    </source>
</evidence>
<feature type="domain" description="TonB-dependent receptor plug" evidence="14">
    <location>
        <begin position="43"/>
        <end position="150"/>
    </location>
</feature>
<dbReference type="PANTHER" id="PTHR32552:SF81">
    <property type="entry name" value="TONB-DEPENDENT OUTER MEMBRANE RECEPTOR"/>
    <property type="match status" value="1"/>
</dbReference>
<evidence type="ECO:0000256" key="8">
    <source>
        <dbReference type="ARBA" id="ARBA00023077"/>
    </source>
</evidence>
<evidence type="ECO:0000256" key="12">
    <source>
        <dbReference type="RuleBase" id="RU003357"/>
    </source>
</evidence>
<evidence type="ECO:0000313" key="16">
    <source>
        <dbReference type="Proteomes" id="UP000287746"/>
    </source>
</evidence>
<gene>
    <name evidence="15" type="ORF">DAH66_17405</name>
</gene>
<evidence type="ECO:0000259" key="13">
    <source>
        <dbReference type="Pfam" id="PF00593"/>
    </source>
</evidence>
<comment type="subcellular location">
    <subcellularLocation>
        <location evidence="1 11">Cell outer membrane</location>
        <topology evidence="1 11">Multi-pass membrane protein</topology>
    </subcellularLocation>
</comment>
<keyword evidence="6" id="KW-0408">Iron</keyword>
<keyword evidence="8 12" id="KW-0798">TonB box</keyword>
<evidence type="ECO:0000256" key="7">
    <source>
        <dbReference type="ARBA" id="ARBA00023065"/>
    </source>
</evidence>
<feature type="domain" description="TonB-dependent receptor-like beta-barrel" evidence="13">
    <location>
        <begin position="256"/>
        <end position="711"/>
    </location>
</feature>
<comment type="caution">
    <text evidence="15">The sequence shown here is derived from an EMBL/GenBank/DDBJ whole genome shotgun (WGS) entry which is preliminary data.</text>
</comment>
<dbReference type="GO" id="GO:0009279">
    <property type="term" value="C:cell outer membrane"/>
    <property type="evidence" value="ECO:0007669"/>
    <property type="project" value="UniProtKB-SubCell"/>
</dbReference>
<accession>A0A430FZP1</accession>
<keyword evidence="4" id="KW-0410">Iron transport</keyword>
<evidence type="ECO:0000256" key="4">
    <source>
        <dbReference type="ARBA" id="ARBA00022496"/>
    </source>
</evidence>
<evidence type="ECO:0000256" key="10">
    <source>
        <dbReference type="ARBA" id="ARBA00023237"/>
    </source>
</evidence>
<name>A0A430FZP1_9SPHN</name>
<dbReference type="InterPro" id="IPR039426">
    <property type="entry name" value="TonB-dep_rcpt-like"/>
</dbReference>
<evidence type="ECO:0000256" key="5">
    <source>
        <dbReference type="ARBA" id="ARBA00022692"/>
    </source>
</evidence>
<dbReference type="SUPFAM" id="SSF56935">
    <property type="entry name" value="Porins"/>
    <property type="match status" value="1"/>
</dbReference>
<comment type="similarity">
    <text evidence="11 12">Belongs to the TonB-dependent receptor family.</text>
</comment>
<dbReference type="InterPro" id="IPR000531">
    <property type="entry name" value="Beta-barrel_TonB"/>
</dbReference>
<keyword evidence="2 11" id="KW-0813">Transport</keyword>
<dbReference type="Pfam" id="PF00593">
    <property type="entry name" value="TonB_dep_Rec_b-barrel"/>
    <property type="match status" value="1"/>
</dbReference>
<evidence type="ECO:0000256" key="3">
    <source>
        <dbReference type="ARBA" id="ARBA00022452"/>
    </source>
</evidence>
<evidence type="ECO:0000256" key="6">
    <source>
        <dbReference type="ARBA" id="ARBA00023004"/>
    </source>
</evidence>
<dbReference type="InterPro" id="IPR036942">
    <property type="entry name" value="Beta-barrel_TonB_sf"/>
</dbReference>
<sequence>MAITAAVAPAWAQDTSAAEATQPAEPQYVDDIIVTAQRREERVQDIPVAISAFGSEQLERTGVVTIENIAPRVPSFYFGSFGPLRPQLYIRGIGTRSFDPGSESSVGVFQDEVYLGRSSGSFGALKDVERVEVLRGPQGTLYGRNTIGGAINIITKGPTDTFTGDFEAGISNFNGWEVFGAVGGPITKDGSVMFRVAGWHTERDGYVTNLTTGNKFQGIDNSGGRVRLAFAPSDSFRIDLTGEYLHDGDKGAFAGVNQGTGRSAAGAPPNPNAIFFAAASRLPFNQLPPSLTRARWDRDPFLNRDAYSGIAKIEGDLGFATLTSVSSYRKLDVRDGRDLEGSSLDVLFQSSNEESEQFTQEFRLTSNPNGPASFDGKLDWIVGGFYYNDKSARTDVFRVGVDSAVRAAVGTPATDTAFSDYKIESYAVFGQLTAHLGKLDVTLGGRYTKDTKSARQTGATTDALPIIPVAFDTTNRAEYDSFDPRLVLTYNISNDVNVYASYSTGFKSGGFQYVPFNLPSANTLFNPEDITTYELGFKSEFLNRALRLNVAAYYYDYKDLQVSRIIDTPSGPQTLISNAASSTIKGLDVELLLRPTRNIDFSINYGYLDAKYDNYVFNLGQNLVFNDTVLVRAPEHTINVGAEWRLPVAGGGLTLRADYALLDTFYHEPGQGNPIYGSGIPLTREPGYGLLDLRASFDISNIRISAYVTNVLKQDYRRTVNALGNTIVGFAGQPRMYGLKVGYRF</sequence>
<organism evidence="15 16">
    <name type="scientific">Sphingomonas koreensis</name>
    <dbReference type="NCBI Taxonomy" id="93064"/>
    <lineage>
        <taxon>Bacteria</taxon>
        <taxon>Pseudomonadati</taxon>
        <taxon>Pseudomonadota</taxon>
        <taxon>Alphaproteobacteria</taxon>
        <taxon>Sphingomonadales</taxon>
        <taxon>Sphingomonadaceae</taxon>
        <taxon>Sphingomonas</taxon>
    </lineage>
</organism>
<dbReference type="AlphaFoldDB" id="A0A430FZP1"/>
<dbReference type="EMBL" id="QQYZ01000020">
    <property type="protein sequence ID" value="RSY79342.1"/>
    <property type="molecule type" value="Genomic_DNA"/>
</dbReference>
<dbReference type="InterPro" id="IPR012910">
    <property type="entry name" value="Plug_dom"/>
</dbReference>
<dbReference type="GO" id="GO:0006826">
    <property type="term" value="P:iron ion transport"/>
    <property type="evidence" value="ECO:0007669"/>
    <property type="project" value="UniProtKB-KW"/>
</dbReference>
<reference evidence="15 16" key="1">
    <citation type="submission" date="2018-07" db="EMBL/GenBank/DDBJ databases">
        <title>Genomic and Epidemiologic Investigation of an Indolent Hospital Outbreak.</title>
        <authorList>
            <person name="Johnson R.C."/>
            <person name="Deming C."/>
            <person name="Conlan S."/>
            <person name="Zellmer C.J."/>
            <person name="Michelin A.V."/>
            <person name="Lee-Lin S."/>
            <person name="Thomas P.J."/>
            <person name="Park M."/>
            <person name="Weingarten R.A."/>
            <person name="Less J."/>
            <person name="Dekker J.P."/>
            <person name="Frank K.M."/>
            <person name="Musser K.A."/>
            <person name="Mcquiston J.R."/>
            <person name="Henderson D.K."/>
            <person name="Lau A.F."/>
            <person name="Palmore T.N."/>
            <person name="Segre J.A."/>
        </authorList>
    </citation>
    <scope>NUCLEOTIDE SEQUENCE [LARGE SCALE GENOMIC DNA]</scope>
    <source>
        <strain evidence="15 16">SK-CDC1_0717</strain>
    </source>
</reference>
<keyword evidence="5 11" id="KW-0812">Transmembrane</keyword>
<keyword evidence="10 11" id="KW-0998">Cell outer membrane</keyword>
<dbReference type="Proteomes" id="UP000287746">
    <property type="component" value="Unassembled WGS sequence"/>
</dbReference>
<dbReference type="CDD" id="cd01347">
    <property type="entry name" value="ligand_gated_channel"/>
    <property type="match status" value="1"/>
</dbReference>
<proteinExistence type="inferred from homology"/>
<dbReference type="PANTHER" id="PTHR32552">
    <property type="entry name" value="FERRICHROME IRON RECEPTOR-RELATED"/>
    <property type="match status" value="1"/>
</dbReference>
<evidence type="ECO:0000259" key="14">
    <source>
        <dbReference type="Pfam" id="PF07715"/>
    </source>
</evidence>
<dbReference type="Pfam" id="PF07715">
    <property type="entry name" value="Plug"/>
    <property type="match status" value="1"/>
</dbReference>
<keyword evidence="7" id="KW-0406">Ion transport</keyword>
<evidence type="ECO:0000256" key="1">
    <source>
        <dbReference type="ARBA" id="ARBA00004571"/>
    </source>
</evidence>
<keyword evidence="15" id="KW-0675">Receptor</keyword>
<dbReference type="PROSITE" id="PS52016">
    <property type="entry name" value="TONB_DEPENDENT_REC_3"/>
    <property type="match status" value="1"/>
</dbReference>
<keyword evidence="3 11" id="KW-1134">Transmembrane beta strand</keyword>
<evidence type="ECO:0000313" key="15">
    <source>
        <dbReference type="EMBL" id="RSY79342.1"/>
    </source>
</evidence>